<accession>A0ABQ1QBD5</accession>
<name>A0ABQ1QBD5_9RHOB</name>
<evidence type="ECO:0000259" key="2">
    <source>
        <dbReference type="Pfam" id="PF01627"/>
    </source>
</evidence>
<keyword evidence="1" id="KW-0902">Two-component regulatory system</keyword>
<organism evidence="3 4">
    <name type="scientific">Sinisalibacter lacisalsi</name>
    <dbReference type="NCBI Taxonomy" id="1526570"/>
    <lineage>
        <taxon>Bacteria</taxon>
        <taxon>Pseudomonadati</taxon>
        <taxon>Pseudomonadota</taxon>
        <taxon>Alphaproteobacteria</taxon>
        <taxon>Rhodobacterales</taxon>
        <taxon>Roseobacteraceae</taxon>
        <taxon>Sinisalibacter</taxon>
    </lineage>
</organism>
<dbReference type="EMBL" id="BMGI01000001">
    <property type="protein sequence ID" value="GGD21385.1"/>
    <property type="molecule type" value="Genomic_DNA"/>
</dbReference>
<protein>
    <submittedName>
        <fullName evidence="3">Nickel transporter</fullName>
    </submittedName>
</protein>
<feature type="domain" description="HPt" evidence="2">
    <location>
        <begin position="22"/>
        <end position="75"/>
    </location>
</feature>
<evidence type="ECO:0000256" key="1">
    <source>
        <dbReference type="ARBA" id="ARBA00023012"/>
    </source>
</evidence>
<gene>
    <name evidence="3" type="ORF">GCM10011358_02300</name>
</gene>
<reference evidence="4" key="1">
    <citation type="journal article" date="2019" name="Int. J. Syst. Evol. Microbiol.">
        <title>The Global Catalogue of Microorganisms (GCM) 10K type strain sequencing project: providing services to taxonomists for standard genome sequencing and annotation.</title>
        <authorList>
            <consortium name="The Broad Institute Genomics Platform"/>
            <consortium name="The Broad Institute Genome Sequencing Center for Infectious Disease"/>
            <person name="Wu L."/>
            <person name="Ma J."/>
        </authorList>
    </citation>
    <scope>NUCLEOTIDE SEQUENCE [LARGE SCALE GENOMIC DNA]</scope>
    <source>
        <strain evidence="4">CGMCC 1.12922</strain>
    </source>
</reference>
<evidence type="ECO:0000313" key="4">
    <source>
        <dbReference type="Proteomes" id="UP000617355"/>
    </source>
</evidence>
<dbReference type="RefSeq" id="WP_188525775.1">
    <property type="nucleotide sequence ID" value="NZ_BMGI01000001.1"/>
</dbReference>
<dbReference type="Gene3D" id="1.20.120.160">
    <property type="entry name" value="HPT domain"/>
    <property type="match status" value="1"/>
</dbReference>
<dbReference type="InterPro" id="IPR008207">
    <property type="entry name" value="Sig_transdc_His_kin_Hpt_dom"/>
</dbReference>
<dbReference type="Proteomes" id="UP000617355">
    <property type="component" value="Unassembled WGS sequence"/>
</dbReference>
<evidence type="ECO:0000313" key="3">
    <source>
        <dbReference type="EMBL" id="GGD21385.1"/>
    </source>
</evidence>
<keyword evidence="4" id="KW-1185">Reference proteome</keyword>
<dbReference type="SUPFAM" id="SSF47226">
    <property type="entry name" value="Histidine-containing phosphotransfer domain, HPT domain"/>
    <property type="match status" value="1"/>
</dbReference>
<comment type="caution">
    <text evidence="3">The sequence shown here is derived from an EMBL/GenBank/DDBJ whole genome shotgun (WGS) entry which is preliminary data.</text>
</comment>
<dbReference type="InterPro" id="IPR036641">
    <property type="entry name" value="HPT_dom_sf"/>
</dbReference>
<proteinExistence type="predicted"/>
<sequence>MIDWERVQELKEEIGEEDLAEVADLFMTEVEDVIHRLRQNPTPATYEADLHFLKSSALNLGFTQLASLCQSGERMSASGLADRVDLTPIFRCYADSKKAFRAV</sequence>
<dbReference type="Pfam" id="PF01627">
    <property type="entry name" value="Hpt"/>
    <property type="match status" value="1"/>
</dbReference>